<dbReference type="InterPro" id="IPR036236">
    <property type="entry name" value="Znf_C2H2_sf"/>
</dbReference>
<dbReference type="SUPFAM" id="SSF140996">
    <property type="entry name" value="Hermes dimerisation domain"/>
    <property type="match status" value="1"/>
</dbReference>
<evidence type="ECO:0000256" key="5">
    <source>
        <dbReference type="ARBA" id="ARBA00023015"/>
    </source>
</evidence>
<feature type="domain" description="BED-type" evidence="11">
    <location>
        <begin position="4"/>
        <end position="47"/>
    </location>
</feature>
<keyword evidence="2" id="KW-0479">Metal-binding</keyword>
<dbReference type="InterPro" id="IPR003656">
    <property type="entry name" value="Znf_BED"/>
</dbReference>
<comment type="caution">
    <text evidence="12">The sequence shown here is derived from an EMBL/GenBank/DDBJ whole genome shotgun (WGS) entry which is preliminary data.</text>
</comment>
<dbReference type="SUPFAM" id="SSF53098">
    <property type="entry name" value="Ribonuclease H-like"/>
    <property type="match status" value="1"/>
</dbReference>
<dbReference type="PANTHER" id="PTHR46481">
    <property type="entry name" value="ZINC FINGER BED DOMAIN-CONTAINING PROTEIN 4"/>
    <property type="match status" value="1"/>
</dbReference>
<dbReference type="SMART" id="SM00614">
    <property type="entry name" value="ZnF_BED"/>
    <property type="match status" value="1"/>
</dbReference>
<dbReference type="GO" id="GO:0008270">
    <property type="term" value="F:zinc ion binding"/>
    <property type="evidence" value="ECO:0007669"/>
    <property type="project" value="UniProtKB-KW"/>
</dbReference>
<dbReference type="Pfam" id="PF05699">
    <property type="entry name" value="Dimer_Tnp_hAT"/>
    <property type="match status" value="1"/>
</dbReference>
<dbReference type="AlphaFoldDB" id="A0AAV0W1Z2"/>
<dbReference type="EMBL" id="CARXXK010000002">
    <property type="protein sequence ID" value="CAI6356684.1"/>
    <property type="molecule type" value="Genomic_DNA"/>
</dbReference>
<dbReference type="InterPro" id="IPR012337">
    <property type="entry name" value="RNaseH-like_sf"/>
</dbReference>
<dbReference type="InterPro" id="IPR008906">
    <property type="entry name" value="HATC_C_dom"/>
</dbReference>
<keyword evidence="7" id="KW-0804">Transcription</keyword>
<evidence type="ECO:0000256" key="2">
    <source>
        <dbReference type="ARBA" id="ARBA00022723"/>
    </source>
</evidence>
<keyword evidence="3 9" id="KW-0863">Zinc-finger</keyword>
<dbReference type="GO" id="GO:0046983">
    <property type="term" value="F:protein dimerization activity"/>
    <property type="evidence" value="ECO:0007669"/>
    <property type="project" value="InterPro"/>
</dbReference>
<evidence type="ECO:0000256" key="9">
    <source>
        <dbReference type="PROSITE-ProRule" id="PRU00027"/>
    </source>
</evidence>
<gene>
    <name evidence="13" type="ORF">MEUPH1_LOCUS12393</name>
    <name evidence="12" type="ORF">MEUPH1_LOCUS6329</name>
</gene>
<dbReference type="PANTHER" id="PTHR46481:SF10">
    <property type="entry name" value="ZINC FINGER BED DOMAIN-CONTAINING PROTEIN 39"/>
    <property type="match status" value="1"/>
</dbReference>
<dbReference type="PROSITE" id="PS50808">
    <property type="entry name" value="ZF_BED"/>
    <property type="match status" value="1"/>
</dbReference>
<evidence type="ECO:0000259" key="11">
    <source>
        <dbReference type="PROSITE" id="PS50808"/>
    </source>
</evidence>
<evidence type="ECO:0000313" key="14">
    <source>
        <dbReference type="Proteomes" id="UP001160148"/>
    </source>
</evidence>
<evidence type="ECO:0000256" key="10">
    <source>
        <dbReference type="SAM" id="MobiDB-lite"/>
    </source>
</evidence>
<dbReference type="GO" id="GO:0005634">
    <property type="term" value="C:nucleus"/>
    <property type="evidence" value="ECO:0007669"/>
    <property type="project" value="UniProtKB-SubCell"/>
</dbReference>
<evidence type="ECO:0000313" key="13">
    <source>
        <dbReference type="EMBL" id="CAI6356684.1"/>
    </source>
</evidence>
<keyword evidence="5" id="KW-0805">Transcription regulation</keyword>
<keyword evidence="6" id="KW-0238">DNA-binding</keyword>
<dbReference type="GO" id="GO:0003677">
    <property type="term" value="F:DNA binding"/>
    <property type="evidence" value="ECO:0007669"/>
    <property type="project" value="UniProtKB-KW"/>
</dbReference>
<evidence type="ECO:0000256" key="1">
    <source>
        <dbReference type="ARBA" id="ARBA00004123"/>
    </source>
</evidence>
<feature type="compositionally biased region" description="Low complexity" evidence="10">
    <location>
        <begin position="83"/>
        <end position="97"/>
    </location>
</feature>
<organism evidence="12 14">
    <name type="scientific">Macrosiphum euphorbiae</name>
    <name type="common">potato aphid</name>
    <dbReference type="NCBI Taxonomy" id="13131"/>
    <lineage>
        <taxon>Eukaryota</taxon>
        <taxon>Metazoa</taxon>
        <taxon>Ecdysozoa</taxon>
        <taxon>Arthropoda</taxon>
        <taxon>Hexapoda</taxon>
        <taxon>Insecta</taxon>
        <taxon>Pterygota</taxon>
        <taxon>Neoptera</taxon>
        <taxon>Paraneoptera</taxon>
        <taxon>Hemiptera</taxon>
        <taxon>Sternorrhyncha</taxon>
        <taxon>Aphidomorpha</taxon>
        <taxon>Aphidoidea</taxon>
        <taxon>Aphididae</taxon>
        <taxon>Macrosiphini</taxon>
        <taxon>Macrosiphum</taxon>
    </lineage>
</organism>
<dbReference type="Proteomes" id="UP001160148">
    <property type="component" value="Unassembled WGS sequence"/>
</dbReference>
<keyword evidence="8" id="KW-0539">Nucleus</keyword>
<evidence type="ECO:0000256" key="3">
    <source>
        <dbReference type="ARBA" id="ARBA00022771"/>
    </source>
</evidence>
<evidence type="ECO:0000256" key="8">
    <source>
        <dbReference type="ARBA" id="ARBA00023242"/>
    </source>
</evidence>
<keyword evidence="4" id="KW-0862">Zinc</keyword>
<accession>A0AAV0W1Z2</accession>
<dbReference type="GO" id="GO:0009791">
    <property type="term" value="P:post-embryonic development"/>
    <property type="evidence" value="ECO:0007669"/>
    <property type="project" value="UniProtKB-ARBA"/>
</dbReference>
<dbReference type="SUPFAM" id="SSF57667">
    <property type="entry name" value="beta-beta-alpha zinc fingers"/>
    <property type="match status" value="1"/>
</dbReference>
<feature type="compositionally biased region" description="Basic and acidic residues" evidence="10">
    <location>
        <begin position="64"/>
        <end position="79"/>
    </location>
</feature>
<evidence type="ECO:0000313" key="12">
    <source>
        <dbReference type="EMBL" id="CAI6349807.1"/>
    </source>
</evidence>
<proteinExistence type="predicted"/>
<protein>
    <recommendedName>
        <fullName evidence="11">BED-type domain-containing protein</fullName>
    </recommendedName>
</protein>
<dbReference type="Pfam" id="PF02892">
    <property type="entry name" value="zf-BED"/>
    <property type="match status" value="1"/>
</dbReference>
<keyword evidence="14" id="KW-1185">Reference proteome</keyword>
<comment type="subcellular location">
    <subcellularLocation>
        <location evidence="1">Nucleus</location>
    </subcellularLocation>
</comment>
<evidence type="ECO:0000256" key="4">
    <source>
        <dbReference type="ARBA" id="ARBA00022833"/>
    </source>
</evidence>
<sequence>MDNNRYSSVWEHFTIIDGIHAKCDICKRKYSYKSTLTNLKKHLSNRHLINCSPANNPVSQNQNIHHDNIDNPDDSETRDPQPSTSGSSMAPVSSSASICMSRPTEVARKRKQTSIIGYVPKRMTVDSKKKIDGALLKLFTKDYQPFRVVEDEGFKEFVKLLNPNYILPDRHSISKTYIPALYEKCVVEMKELVEKEAESVCMTTDCWTSRNNESFMAVTIHFIDSNFSLRSVLLGCFEFNDHHTGVNLSEKIKQTLDEWNLKKKVVLAVSDNANNIKNALNILQLKSMGCFAHTMNLVVQSSLTLENSLLDRVKAIVTHFRKSTVANNKLHTYQINNGISQPKKLIQDVQTRWNSTFYMISRFVELEDSIRGTLGLLDKAPENLKGEEWVILKEMCQGLKPFEEATRVVSGEKFMTASLVIVLSQGLVDVCHKMSKMNYNTRVLDIVNKLLCTMLEKDTWKNLEKSRTLRRSTFLDPRFKNIPFLHSTYILETTKDDIIEQLTGIIRIENNQTAERNEQIPPPENGSEEVRDLQTFGHQSISIWDTIDRNAAEVLPTGTSTSRAIIEVQRYLEVAILQRNNDPLNWWRENSYNYPYLHILAKRTLCCLGTSVPCERVFSKAGLILNDRRCRLKNDKVKMLLFLNYNSN</sequence>
<feature type="region of interest" description="Disordered" evidence="10">
    <location>
        <begin position="50"/>
        <end position="106"/>
    </location>
</feature>
<evidence type="ECO:0000256" key="6">
    <source>
        <dbReference type="ARBA" id="ARBA00023125"/>
    </source>
</evidence>
<evidence type="ECO:0000256" key="7">
    <source>
        <dbReference type="ARBA" id="ARBA00023163"/>
    </source>
</evidence>
<dbReference type="EMBL" id="CARXXK010000001">
    <property type="protein sequence ID" value="CAI6349807.1"/>
    <property type="molecule type" value="Genomic_DNA"/>
</dbReference>
<reference evidence="12 14" key="1">
    <citation type="submission" date="2023-01" db="EMBL/GenBank/DDBJ databases">
        <authorList>
            <person name="Whitehead M."/>
        </authorList>
    </citation>
    <scope>NUCLEOTIDE SEQUENCE [LARGE SCALE GENOMIC DNA]</scope>
</reference>
<dbReference type="InterPro" id="IPR052035">
    <property type="entry name" value="ZnF_BED_domain_contain"/>
</dbReference>
<name>A0AAV0W1Z2_9HEMI</name>